<dbReference type="Proteomes" id="UP001562425">
    <property type="component" value="Unassembled WGS sequence"/>
</dbReference>
<dbReference type="AlphaFoldDB" id="A0ABD1CER2"/>
<dbReference type="PANTHER" id="PTHR11161:SF22">
    <property type="entry name" value="ACYLTRANSFERASE 3 DOMAIN-CONTAINING PROTEIN-RELATED"/>
    <property type="match status" value="1"/>
</dbReference>
<keyword evidence="1" id="KW-0472">Membrane</keyword>
<gene>
    <name evidence="3" type="ORF">pipiens_004803</name>
</gene>
<dbReference type="InterPro" id="IPR052728">
    <property type="entry name" value="O2_lipid_transport_reg"/>
</dbReference>
<evidence type="ECO:0000313" key="3">
    <source>
        <dbReference type="EMBL" id="KAL1374871.1"/>
    </source>
</evidence>
<evidence type="ECO:0000313" key="4">
    <source>
        <dbReference type="Proteomes" id="UP001562425"/>
    </source>
</evidence>
<dbReference type="EMBL" id="JBEHCU010012984">
    <property type="protein sequence ID" value="KAL1374871.1"/>
    <property type="molecule type" value="Genomic_DNA"/>
</dbReference>
<feature type="transmembrane region" description="Helical" evidence="1">
    <location>
        <begin position="386"/>
        <end position="407"/>
    </location>
</feature>
<evidence type="ECO:0000259" key="2">
    <source>
        <dbReference type="Pfam" id="PF01757"/>
    </source>
</evidence>
<feature type="transmembrane region" description="Helical" evidence="1">
    <location>
        <begin position="309"/>
        <end position="334"/>
    </location>
</feature>
<keyword evidence="1" id="KW-1133">Transmembrane helix</keyword>
<dbReference type="InterPro" id="IPR002656">
    <property type="entry name" value="Acyl_transf_3_dom"/>
</dbReference>
<dbReference type="PANTHER" id="PTHR11161">
    <property type="entry name" value="O-ACYLTRANSFERASE"/>
    <property type="match status" value="1"/>
</dbReference>
<feature type="transmembrane region" description="Helical" evidence="1">
    <location>
        <begin position="242"/>
        <end position="262"/>
    </location>
</feature>
<proteinExistence type="predicted"/>
<feature type="transmembrane region" description="Helical" evidence="1">
    <location>
        <begin position="165"/>
        <end position="187"/>
    </location>
</feature>
<feature type="transmembrane region" description="Helical" evidence="1">
    <location>
        <begin position="107"/>
        <end position="125"/>
    </location>
</feature>
<sequence length="437" mass="49583">MARLLNTSDQPPNLPFLEGIRIILTVLVLVAHANTAVLRTPLTNPEDIELQNNSFFFPLINSLNTHVISMFFTVAGMVQADSFLSAIDKSVGRIQVGFVLKKIFRRLANLVPAYAFVIFYQATLFPRSKLTPVGYKHQDYCDRHWWTNLLFINNYVHADEPCMKFGWYLGVDFQLFLFSAAIMMIIWRFPRIKMLCTYLMIASSLALPAIEIYKEKLDATSTFNMKHALTDYLSYEGYLKNYAPTTVNAGYYFIGMISGFTYHHINKHEHLHFKAFSYSSKLITSITPIFLAINGILLVLSSLPKPSIILALYGSALKAIWSIANGSLLLYLALRSKTRIIALLAHPKLRVLTRLSFCVYIVQLSVVYTFYSHLSVPITNNASHAIYVTSVISFVSCASGLLLYLAVQAPCTILLNRLIDRMFAKREIARRKTDKIL</sequence>
<accession>A0ABD1CER2</accession>
<keyword evidence="4" id="KW-1185">Reference proteome</keyword>
<dbReference type="Pfam" id="PF01757">
    <property type="entry name" value="Acyl_transf_3"/>
    <property type="match status" value="1"/>
</dbReference>
<evidence type="ECO:0000256" key="1">
    <source>
        <dbReference type="SAM" id="Phobius"/>
    </source>
</evidence>
<feature type="transmembrane region" description="Helical" evidence="1">
    <location>
        <begin position="282"/>
        <end position="303"/>
    </location>
</feature>
<reference evidence="3 4" key="1">
    <citation type="submission" date="2024-05" db="EMBL/GenBank/DDBJ databases">
        <title>Culex pipiens pipiens assembly and annotation.</title>
        <authorList>
            <person name="Alout H."/>
            <person name="Durand T."/>
        </authorList>
    </citation>
    <scope>NUCLEOTIDE SEQUENCE [LARGE SCALE GENOMIC DNA]</scope>
    <source>
        <strain evidence="3">HA-2024</strain>
        <tissue evidence="3">Whole body</tissue>
    </source>
</reference>
<feature type="domain" description="Acyltransferase 3" evidence="2">
    <location>
        <begin position="15"/>
        <end position="398"/>
    </location>
</feature>
<comment type="caution">
    <text evidence="3">The sequence shown here is derived from an EMBL/GenBank/DDBJ whole genome shotgun (WGS) entry which is preliminary data.</text>
</comment>
<name>A0ABD1CER2_CULPP</name>
<keyword evidence="1" id="KW-0812">Transmembrane</keyword>
<protein>
    <recommendedName>
        <fullName evidence="2">Acyltransferase 3 domain-containing protein</fullName>
    </recommendedName>
</protein>
<feature type="transmembrane region" description="Helical" evidence="1">
    <location>
        <begin position="194"/>
        <end position="213"/>
    </location>
</feature>
<feature type="transmembrane region" description="Helical" evidence="1">
    <location>
        <begin position="355"/>
        <end position="374"/>
    </location>
</feature>
<organism evidence="3 4">
    <name type="scientific">Culex pipiens pipiens</name>
    <name type="common">Northern house mosquito</name>
    <dbReference type="NCBI Taxonomy" id="38569"/>
    <lineage>
        <taxon>Eukaryota</taxon>
        <taxon>Metazoa</taxon>
        <taxon>Ecdysozoa</taxon>
        <taxon>Arthropoda</taxon>
        <taxon>Hexapoda</taxon>
        <taxon>Insecta</taxon>
        <taxon>Pterygota</taxon>
        <taxon>Neoptera</taxon>
        <taxon>Endopterygota</taxon>
        <taxon>Diptera</taxon>
        <taxon>Nematocera</taxon>
        <taxon>Culicoidea</taxon>
        <taxon>Culicidae</taxon>
        <taxon>Culicinae</taxon>
        <taxon>Culicini</taxon>
        <taxon>Culex</taxon>
        <taxon>Culex</taxon>
    </lineage>
</organism>